<feature type="binding site" evidence="12">
    <location>
        <begin position="173"/>
        <end position="174"/>
    </location>
    <ligand>
        <name>ATP</name>
        <dbReference type="ChEBI" id="CHEBI:30616"/>
    </ligand>
</feature>
<evidence type="ECO:0000256" key="5">
    <source>
        <dbReference type="ARBA" id="ARBA00022605"/>
    </source>
</evidence>
<sequence length="423" mass="45274">MKVIVQKYGGTSLATPARIRSVAKRIVAARRAGCGIVVVVSAMGDTTEQLLGLARSVISQPPRRELDMLLTAGERVTMSLLSMAIQDLGSEAISFTGSQSGIITDTSHTNAHILEIRADRIRRELAKKRVVIVAGFQGVSVEREVTTLGRGGSDITAVALAISLGARECEIYTDVDGILTADPRVVPGARLLPEITYDEMLELAGLGARVLQSRSVELAARHHLTLRVRPSIGEGTGTVIRDETLERPEVRGVTHDEAIALLSLRRVPRSPRSLSQVVTSLANAGVAVRFFFHGAGAEKTTDLSFVVNESDLATARRVLASEARRIGAREVRASKGVGLVSVIGVGITRSPDMLARIFTALSRSRIHIGSVSTSETRVSCIIPQSAVGRAARTLAREFDLMKPRTARSTSGGRGRKRASAPRE</sequence>
<evidence type="ECO:0000256" key="10">
    <source>
        <dbReference type="ARBA" id="ARBA00023154"/>
    </source>
</evidence>
<accession>A0A0S7WV09</accession>
<evidence type="ECO:0000256" key="13">
    <source>
        <dbReference type="RuleBase" id="RU003448"/>
    </source>
</evidence>
<evidence type="ECO:0000256" key="15">
    <source>
        <dbReference type="SAM" id="MobiDB-lite"/>
    </source>
</evidence>
<gene>
    <name evidence="18" type="ORF">AMJ39_02160</name>
</gene>
<feature type="domain" description="Aspartate/glutamate/uridylate kinase" evidence="16">
    <location>
        <begin position="2"/>
        <end position="228"/>
    </location>
</feature>
<protein>
    <recommendedName>
        <fullName evidence="13">Aspartokinase</fullName>
        <ecNumber evidence="13">2.7.2.4</ecNumber>
    </recommendedName>
</protein>
<dbReference type="FunFam" id="3.40.1160.10:FF:000002">
    <property type="entry name" value="Aspartokinase"/>
    <property type="match status" value="1"/>
</dbReference>
<dbReference type="SUPFAM" id="SSF53633">
    <property type="entry name" value="Carbamate kinase-like"/>
    <property type="match status" value="1"/>
</dbReference>
<feature type="domain" description="Aspartokinase ACT" evidence="17">
    <location>
        <begin position="340"/>
        <end position="398"/>
    </location>
</feature>
<evidence type="ECO:0000256" key="12">
    <source>
        <dbReference type="PIRSR" id="PIRSR000726-1"/>
    </source>
</evidence>
<comment type="catalytic activity">
    <reaction evidence="11 13">
        <text>L-aspartate + ATP = 4-phospho-L-aspartate + ADP</text>
        <dbReference type="Rhea" id="RHEA:23776"/>
        <dbReference type="ChEBI" id="CHEBI:29991"/>
        <dbReference type="ChEBI" id="CHEBI:30616"/>
        <dbReference type="ChEBI" id="CHEBI:57535"/>
        <dbReference type="ChEBI" id="CHEBI:456216"/>
        <dbReference type="EC" id="2.7.2.4"/>
    </reaction>
</comment>
<keyword evidence="5 14" id="KW-0028">Amino-acid biosynthesis</keyword>
<feature type="compositionally biased region" description="Basic residues" evidence="15">
    <location>
        <begin position="413"/>
        <end position="423"/>
    </location>
</feature>
<dbReference type="PROSITE" id="PS00324">
    <property type="entry name" value="ASPARTOKINASE"/>
    <property type="match status" value="1"/>
</dbReference>
<dbReference type="NCBIfam" id="TIGR00657">
    <property type="entry name" value="asp_kinases"/>
    <property type="match status" value="1"/>
</dbReference>
<comment type="pathway">
    <text evidence="1 14">Amino-acid biosynthesis; L-lysine biosynthesis via DAP pathway; (S)-tetrahydrodipicolinate from L-aspartate: step 1/4.</text>
</comment>
<dbReference type="GO" id="GO:0009090">
    <property type="term" value="P:homoserine biosynthetic process"/>
    <property type="evidence" value="ECO:0007669"/>
    <property type="project" value="TreeGrafter"/>
</dbReference>
<evidence type="ECO:0000256" key="11">
    <source>
        <dbReference type="ARBA" id="ARBA00047872"/>
    </source>
</evidence>
<dbReference type="GO" id="GO:0009088">
    <property type="term" value="P:threonine biosynthetic process"/>
    <property type="evidence" value="ECO:0007669"/>
    <property type="project" value="UniProtKB-UniPathway"/>
</dbReference>
<dbReference type="Proteomes" id="UP000052008">
    <property type="component" value="Unassembled WGS sequence"/>
</dbReference>
<feature type="binding site" evidence="12">
    <location>
        <begin position="7"/>
        <end position="10"/>
    </location>
    <ligand>
        <name>ATP</name>
        <dbReference type="ChEBI" id="CHEBI:30616"/>
    </ligand>
</feature>
<dbReference type="NCBIfam" id="NF005154">
    <property type="entry name" value="PRK06635.1-2"/>
    <property type="match status" value="1"/>
</dbReference>
<dbReference type="InterPro" id="IPR001341">
    <property type="entry name" value="Asp_kinase"/>
</dbReference>
<comment type="similarity">
    <text evidence="4 13">Belongs to the aspartokinase family.</text>
</comment>
<evidence type="ECO:0000256" key="7">
    <source>
        <dbReference type="ARBA" id="ARBA00022741"/>
    </source>
</evidence>
<dbReference type="UniPathway" id="UPA00034">
    <property type="reaction ID" value="UER00015"/>
</dbReference>
<keyword evidence="10" id="KW-0457">Lysine biosynthesis</keyword>
<dbReference type="GO" id="GO:0009089">
    <property type="term" value="P:lysine biosynthetic process via diaminopimelate"/>
    <property type="evidence" value="ECO:0007669"/>
    <property type="project" value="UniProtKB-UniPathway"/>
</dbReference>
<dbReference type="Pfam" id="PF22468">
    <property type="entry name" value="ACT_9"/>
    <property type="match status" value="1"/>
</dbReference>
<dbReference type="InterPro" id="IPR041740">
    <property type="entry name" value="AKii-LysC-BS"/>
</dbReference>
<keyword evidence="6 13" id="KW-0808">Transferase</keyword>
<feature type="region of interest" description="Disordered" evidence="15">
    <location>
        <begin position="400"/>
        <end position="423"/>
    </location>
</feature>
<evidence type="ECO:0000256" key="9">
    <source>
        <dbReference type="ARBA" id="ARBA00022840"/>
    </source>
</evidence>
<evidence type="ECO:0000256" key="3">
    <source>
        <dbReference type="ARBA" id="ARBA00005139"/>
    </source>
</evidence>
<dbReference type="InterPro" id="IPR045865">
    <property type="entry name" value="ACT-like_dom_sf"/>
</dbReference>
<dbReference type="InterPro" id="IPR036393">
    <property type="entry name" value="AceGlu_kinase-like_sf"/>
</dbReference>
<dbReference type="STRING" id="1703770.AMJ39_02160"/>
<feature type="binding site" evidence="12">
    <location>
        <position position="184"/>
    </location>
    <ligand>
        <name>ATP</name>
        <dbReference type="ChEBI" id="CHEBI:30616"/>
    </ligand>
</feature>
<dbReference type="GO" id="GO:0005829">
    <property type="term" value="C:cytosol"/>
    <property type="evidence" value="ECO:0007669"/>
    <property type="project" value="TreeGrafter"/>
</dbReference>
<evidence type="ECO:0000256" key="8">
    <source>
        <dbReference type="ARBA" id="ARBA00022777"/>
    </source>
</evidence>
<dbReference type="NCBIfam" id="NF005155">
    <property type="entry name" value="PRK06635.1-4"/>
    <property type="match status" value="1"/>
</dbReference>
<comment type="pathway">
    <text evidence="3 14">Amino-acid biosynthesis; L-threonine biosynthesis; L-threonine from L-aspartate: step 1/5.</text>
</comment>
<dbReference type="GO" id="GO:0005524">
    <property type="term" value="F:ATP binding"/>
    <property type="evidence" value="ECO:0007669"/>
    <property type="project" value="UniProtKB-KW"/>
</dbReference>
<comment type="caution">
    <text evidence="18">The sequence shown here is derived from an EMBL/GenBank/DDBJ whole genome shotgun (WGS) entry which is preliminary data.</text>
</comment>
<dbReference type="GO" id="GO:0004072">
    <property type="term" value="F:aspartate kinase activity"/>
    <property type="evidence" value="ECO:0007669"/>
    <property type="project" value="UniProtKB-EC"/>
</dbReference>
<dbReference type="InterPro" id="IPR054352">
    <property type="entry name" value="ACT_Aspartokinase"/>
</dbReference>
<dbReference type="AlphaFoldDB" id="A0A0S7WV09"/>
<reference evidence="18 19" key="1">
    <citation type="journal article" date="2015" name="Microbiome">
        <title>Genomic resolution of linkages in carbon, nitrogen, and sulfur cycling among widespread estuary sediment bacteria.</title>
        <authorList>
            <person name="Baker B.J."/>
            <person name="Lazar C.S."/>
            <person name="Teske A.P."/>
            <person name="Dick G.J."/>
        </authorList>
    </citation>
    <scope>NUCLEOTIDE SEQUENCE [LARGE SCALE GENOMIC DNA]</scope>
    <source>
        <strain evidence="18">DG_24</strain>
    </source>
</reference>
<dbReference type="UniPathway" id="UPA00050">
    <property type="reaction ID" value="UER00461"/>
</dbReference>
<dbReference type="PATRIC" id="fig|1703770.3.peg.670"/>
<dbReference type="SUPFAM" id="SSF55021">
    <property type="entry name" value="ACT-like"/>
    <property type="match status" value="2"/>
</dbReference>
<dbReference type="EC" id="2.7.2.4" evidence="13"/>
<dbReference type="Gene3D" id="3.30.2130.10">
    <property type="entry name" value="VC0802-like"/>
    <property type="match status" value="1"/>
</dbReference>
<evidence type="ECO:0000256" key="4">
    <source>
        <dbReference type="ARBA" id="ARBA00010122"/>
    </source>
</evidence>
<keyword evidence="9 12" id="KW-0067">ATP-binding</keyword>
<evidence type="ECO:0000256" key="14">
    <source>
        <dbReference type="RuleBase" id="RU004249"/>
    </source>
</evidence>
<evidence type="ECO:0000256" key="6">
    <source>
        <dbReference type="ARBA" id="ARBA00022679"/>
    </source>
</evidence>
<dbReference type="InterPro" id="IPR005260">
    <property type="entry name" value="Asp_kin_monofn"/>
</dbReference>
<evidence type="ECO:0000259" key="17">
    <source>
        <dbReference type="Pfam" id="PF22468"/>
    </source>
</evidence>
<dbReference type="Pfam" id="PF00696">
    <property type="entry name" value="AA_kinase"/>
    <property type="match status" value="1"/>
</dbReference>
<dbReference type="PANTHER" id="PTHR21499:SF3">
    <property type="entry name" value="ASPARTOKINASE"/>
    <property type="match status" value="1"/>
</dbReference>
<dbReference type="EMBL" id="LIZS01000008">
    <property type="protein sequence ID" value="KPJ53991.1"/>
    <property type="molecule type" value="Genomic_DNA"/>
</dbReference>
<dbReference type="InterPro" id="IPR001048">
    <property type="entry name" value="Asp/Glu/Uridylate_kinase"/>
</dbReference>
<keyword evidence="8 13" id="KW-0418">Kinase</keyword>
<feature type="binding site" evidence="12">
    <location>
        <position position="74"/>
    </location>
    <ligand>
        <name>substrate</name>
    </ligand>
</feature>
<evidence type="ECO:0000313" key="19">
    <source>
        <dbReference type="Proteomes" id="UP000052008"/>
    </source>
</evidence>
<dbReference type="CDD" id="cd04261">
    <property type="entry name" value="AAK_AKii-LysC-BS"/>
    <property type="match status" value="1"/>
</dbReference>
<dbReference type="PIRSF" id="PIRSF000726">
    <property type="entry name" value="Asp_kin"/>
    <property type="match status" value="1"/>
</dbReference>
<evidence type="ECO:0000259" key="16">
    <source>
        <dbReference type="Pfam" id="PF00696"/>
    </source>
</evidence>
<evidence type="ECO:0000313" key="18">
    <source>
        <dbReference type="EMBL" id="KPJ53991.1"/>
    </source>
</evidence>
<organism evidence="18 19">
    <name type="scientific">candidate division TA06 bacterium DG_24</name>
    <dbReference type="NCBI Taxonomy" id="1703770"/>
    <lineage>
        <taxon>Bacteria</taxon>
        <taxon>Bacteria division TA06</taxon>
    </lineage>
</organism>
<comment type="pathway">
    <text evidence="2 14">Amino-acid biosynthesis; L-methionine biosynthesis via de novo pathway; L-homoserine from L-aspartate: step 1/3.</text>
</comment>
<dbReference type="UniPathway" id="UPA00051">
    <property type="reaction ID" value="UER00462"/>
</dbReference>
<name>A0A0S7WV09_UNCT6</name>
<dbReference type="Gene3D" id="3.40.1160.10">
    <property type="entry name" value="Acetylglutamate kinase-like"/>
    <property type="match status" value="1"/>
</dbReference>
<keyword evidence="7 12" id="KW-0547">Nucleotide-binding</keyword>
<feature type="binding site" evidence="12">
    <location>
        <position position="47"/>
    </location>
    <ligand>
        <name>substrate</name>
    </ligand>
</feature>
<dbReference type="PANTHER" id="PTHR21499">
    <property type="entry name" value="ASPARTATE KINASE"/>
    <property type="match status" value="1"/>
</dbReference>
<evidence type="ECO:0000256" key="1">
    <source>
        <dbReference type="ARBA" id="ARBA00004766"/>
    </source>
</evidence>
<dbReference type="InterPro" id="IPR018042">
    <property type="entry name" value="Aspartate_kinase_CS"/>
</dbReference>
<evidence type="ECO:0000256" key="2">
    <source>
        <dbReference type="ARBA" id="ARBA00004986"/>
    </source>
</evidence>
<proteinExistence type="inferred from homology"/>